<proteinExistence type="predicted"/>
<keyword evidence="1" id="KW-0472">Membrane</keyword>
<organism evidence="2 3">
    <name type="scientific">Acidiluteibacter ferrifornacis</name>
    <dbReference type="NCBI Taxonomy" id="2692424"/>
    <lineage>
        <taxon>Bacteria</taxon>
        <taxon>Pseudomonadati</taxon>
        <taxon>Bacteroidota</taxon>
        <taxon>Flavobacteriia</taxon>
        <taxon>Flavobacteriales</taxon>
        <taxon>Cryomorphaceae</taxon>
        <taxon>Acidiluteibacter</taxon>
    </lineage>
</organism>
<name>A0A6N9NFV2_9FLAO</name>
<protein>
    <submittedName>
        <fullName evidence="2">Prepilin-type N-terminal cleavage/methylation domain-containing protein</fullName>
    </submittedName>
</protein>
<keyword evidence="1" id="KW-1133">Transmembrane helix</keyword>
<gene>
    <name evidence="2" type="ORF">GQN54_01400</name>
</gene>
<comment type="caution">
    <text evidence="2">The sequence shown here is derived from an EMBL/GenBank/DDBJ whole genome shotgun (WGS) entry which is preliminary data.</text>
</comment>
<dbReference type="Pfam" id="PF07963">
    <property type="entry name" value="N_methyl"/>
    <property type="match status" value="1"/>
</dbReference>
<dbReference type="InterPro" id="IPR012902">
    <property type="entry name" value="N_methyl_site"/>
</dbReference>
<sequence length="166" mass="19166">MGRNFKAKLNGFTLLELLIALAISAIVITAGYTALHLTADLFHNNSEHNSQNVMLLQSNYLLQKDFFEAHLIYIEGNELKFFGKDSINAIYDISEDFMIRNQKEGLDTFKFDEINYGFGFKGKAMNIGFIDSLTIVFKQEEEKRIILLKEYTAESLIDMNRRDNEF</sequence>
<accession>A0A6N9NFV2</accession>
<keyword evidence="3" id="KW-1185">Reference proteome</keyword>
<reference evidence="2 3" key="1">
    <citation type="submission" date="2019-12" db="EMBL/GenBank/DDBJ databases">
        <authorList>
            <person name="Zhao J."/>
        </authorList>
    </citation>
    <scope>NUCLEOTIDE SEQUENCE [LARGE SCALE GENOMIC DNA]</scope>
    <source>
        <strain evidence="2 3">S-15</strain>
    </source>
</reference>
<dbReference type="RefSeq" id="WP_160631213.1">
    <property type="nucleotide sequence ID" value="NZ_WWNE01000003.1"/>
</dbReference>
<keyword evidence="1" id="KW-0812">Transmembrane</keyword>
<dbReference type="AlphaFoldDB" id="A0A6N9NFV2"/>
<dbReference type="NCBIfam" id="TIGR02532">
    <property type="entry name" value="IV_pilin_GFxxxE"/>
    <property type="match status" value="1"/>
</dbReference>
<evidence type="ECO:0000313" key="3">
    <source>
        <dbReference type="Proteomes" id="UP000470771"/>
    </source>
</evidence>
<dbReference type="EMBL" id="WWNE01000003">
    <property type="protein sequence ID" value="NBG64753.1"/>
    <property type="molecule type" value="Genomic_DNA"/>
</dbReference>
<evidence type="ECO:0000256" key="1">
    <source>
        <dbReference type="SAM" id="Phobius"/>
    </source>
</evidence>
<evidence type="ECO:0000313" key="2">
    <source>
        <dbReference type="EMBL" id="NBG64753.1"/>
    </source>
</evidence>
<feature type="transmembrane region" description="Helical" evidence="1">
    <location>
        <begin position="12"/>
        <end position="35"/>
    </location>
</feature>
<dbReference type="Proteomes" id="UP000470771">
    <property type="component" value="Unassembled WGS sequence"/>
</dbReference>